<protein>
    <submittedName>
        <fullName evidence="1">Uncharacterized protein</fullName>
    </submittedName>
</protein>
<evidence type="ECO:0000313" key="2">
    <source>
        <dbReference type="Proteomes" id="UP000055024"/>
    </source>
</evidence>
<name>A0A0V1GT29_9BILA</name>
<reference evidence="1 2" key="1">
    <citation type="submission" date="2015-01" db="EMBL/GenBank/DDBJ databases">
        <title>Evolution of Trichinella species and genotypes.</title>
        <authorList>
            <person name="Korhonen P.K."/>
            <person name="Edoardo P."/>
            <person name="Giuseppe L.R."/>
            <person name="Gasser R.B."/>
        </authorList>
    </citation>
    <scope>NUCLEOTIDE SEQUENCE [LARGE SCALE GENOMIC DNA]</scope>
    <source>
        <strain evidence="1">ISS1029</strain>
    </source>
</reference>
<evidence type="ECO:0000313" key="1">
    <source>
        <dbReference type="EMBL" id="KRZ01483.1"/>
    </source>
</evidence>
<keyword evidence="2" id="KW-1185">Reference proteome</keyword>
<dbReference type="EMBL" id="JYDP01000285">
    <property type="protein sequence ID" value="KRZ01483.1"/>
    <property type="molecule type" value="Genomic_DNA"/>
</dbReference>
<gene>
    <name evidence="1" type="ORF">T11_10715</name>
</gene>
<accession>A0A0V1GT29</accession>
<comment type="caution">
    <text evidence="1">The sequence shown here is derived from an EMBL/GenBank/DDBJ whole genome shotgun (WGS) entry which is preliminary data.</text>
</comment>
<sequence>MQTIDFERVWSITLDTQNTDLERVISTYKLVPPVLHISHLEHAKYWFGTRLEDRLRDAIC</sequence>
<proteinExistence type="predicted"/>
<dbReference type="AlphaFoldDB" id="A0A0V1GT29"/>
<dbReference type="Proteomes" id="UP000055024">
    <property type="component" value="Unassembled WGS sequence"/>
</dbReference>
<organism evidence="1 2">
    <name type="scientific">Trichinella zimbabwensis</name>
    <dbReference type="NCBI Taxonomy" id="268475"/>
    <lineage>
        <taxon>Eukaryota</taxon>
        <taxon>Metazoa</taxon>
        <taxon>Ecdysozoa</taxon>
        <taxon>Nematoda</taxon>
        <taxon>Enoplea</taxon>
        <taxon>Dorylaimia</taxon>
        <taxon>Trichinellida</taxon>
        <taxon>Trichinellidae</taxon>
        <taxon>Trichinella</taxon>
    </lineage>
</organism>